<feature type="transmembrane region" description="Helical" evidence="6">
    <location>
        <begin position="49"/>
        <end position="74"/>
    </location>
</feature>
<keyword evidence="5 6" id="KW-0472">Membrane</keyword>
<feature type="transmembrane region" description="Helical" evidence="6">
    <location>
        <begin position="20"/>
        <end position="42"/>
    </location>
</feature>
<evidence type="ECO:0000256" key="5">
    <source>
        <dbReference type="ARBA" id="ARBA00023136"/>
    </source>
</evidence>
<evidence type="ECO:0000313" key="8">
    <source>
        <dbReference type="EMBL" id="GCE03876.1"/>
    </source>
</evidence>
<evidence type="ECO:0000313" key="9">
    <source>
        <dbReference type="Proteomes" id="UP000287224"/>
    </source>
</evidence>
<keyword evidence="9" id="KW-1185">Reference proteome</keyword>
<dbReference type="PANTHER" id="PTHR30177">
    <property type="entry name" value="GLYCINE BETAINE/L-PROLINE TRANSPORT SYSTEM PERMEASE PROTEIN PROW"/>
    <property type="match status" value="1"/>
</dbReference>
<evidence type="ECO:0000256" key="4">
    <source>
        <dbReference type="ARBA" id="ARBA00022989"/>
    </source>
</evidence>
<dbReference type="Pfam" id="PF00528">
    <property type="entry name" value="BPD_transp_1"/>
    <property type="match status" value="1"/>
</dbReference>
<dbReference type="InterPro" id="IPR035906">
    <property type="entry name" value="MetI-like_sf"/>
</dbReference>
<evidence type="ECO:0000256" key="6">
    <source>
        <dbReference type="RuleBase" id="RU363032"/>
    </source>
</evidence>
<dbReference type="CDD" id="cd06261">
    <property type="entry name" value="TM_PBP2"/>
    <property type="match status" value="1"/>
</dbReference>
<dbReference type="InterPro" id="IPR000515">
    <property type="entry name" value="MetI-like"/>
</dbReference>
<proteinExistence type="inferred from homology"/>
<comment type="caution">
    <text evidence="8">The sequence shown here is derived from an EMBL/GenBank/DDBJ whole genome shotgun (WGS) entry which is preliminary data.</text>
</comment>
<feature type="domain" description="ABC transmembrane type-1" evidence="7">
    <location>
        <begin position="19"/>
        <end position="198"/>
    </location>
</feature>
<evidence type="ECO:0000256" key="1">
    <source>
        <dbReference type="ARBA" id="ARBA00004141"/>
    </source>
</evidence>
<dbReference type="GO" id="GO:0005886">
    <property type="term" value="C:plasma membrane"/>
    <property type="evidence" value="ECO:0007669"/>
    <property type="project" value="UniProtKB-SubCell"/>
</dbReference>
<reference evidence="9" key="1">
    <citation type="submission" date="2018-12" db="EMBL/GenBank/DDBJ databases">
        <title>Tengunoibacter tsumagoiensis gen. nov., sp. nov., Dictyobacter kobayashii sp. nov., D. alpinus sp. nov., and D. joshuensis sp. nov. and description of Dictyobacteraceae fam. nov. within the order Ktedonobacterales isolated from Tengu-no-mugimeshi.</title>
        <authorList>
            <person name="Wang C.M."/>
            <person name="Zheng Y."/>
            <person name="Sakai Y."/>
            <person name="Toyoda A."/>
            <person name="Minakuchi Y."/>
            <person name="Abe K."/>
            <person name="Yokota A."/>
            <person name="Yabe S."/>
        </authorList>
    </citation>
    <scope>NUCLEOTIDE SEQUENCE [LARGE SCALE GENOMIC DNA]</scope>
    <source>
        <strain evidence="9">S-27</strain>
    </source>
</reference>
<organism evidence="8 9">
    <name type="scientific">Dictyobacter aurantiacus</name>
    <dbReference type="NCBI Taxonomy" id="1936993"/>
    <lineage>
        <taxon>Bacteria</taxon>
        <taxon>Bacillati</taxon>
        <taxon>Chloroflexota</taxon>
        <taxon>Ktedonobacteria</taxon>
        <taxon>Ktedonobacterales</taxon>
        <taxon>Dictyobacteraceae</taxon>
        <taxon>Dictyobacter</taxon>
    </lineage>
</organism>
<dbReference type="AlphaFoldDB" id="A0A401ZAP5"/>
<dbReference type="Proteomes" id="UP000287224">
    <property type="component" value="Unassembled WGS sequence"/>
</dbReference>
<dbReference type="PROSITE" id="PS50928">
    <property type="entry name" value="ABC_TM1"/>
    <property type="match status" value="1"/>
</dbReference>
<dbReference type="InterPro" id="IPR051204">
    <property type="entry name" value="ABC_transp_perm/SBD"/>
</dbReference>
<feature type="transmembrane region" description="Helical" evidence="6">
    <location>
        <begin position="133"/>
        <end position="159"/>
    </location>
</feature>
<comment type="subcellular location">
    <subcellularLocation>
        <location evidence="6">Cell membrane</location>
        <topology evidence="6">Multi-pass membrane protein</topology>
    </subcellularLocation>
    <subcellularLocation>
        <location evidence="1">Membrane</location>
        <topology evidence="1">Multi-pass membrane protein</topology>
    </subcellularLocation>
</comment>
<sequence>MGDLINFIQDPGNAFAEHTIAYLQICAVSILFAIIIGVVLGVAVSRSAILSFIAVNLSGLMRAIPVIAFLIAALPYLGVGFKPTVVALIVLGIPPILLNTYTGIRGIDPSIIDAARGMGMTQWQIISRIQTPLVLPIIAAGIRTASVQIVATATLAAIIGAGGYGEYIIDGLNRLNNVAILAGAIPVAILAIAVELFMSWLQRALTPQGLRAQAQTNS</sequence>
<feature type="transmembrane region" description="Helical" evidence="6">
    <location>
        <begin position="80"/>
        <end position="98"/>
    </location>
</feature>
<feature type="transmembrane region" description="Helical" evidence="6">
    <location>
        <begin position="179"/>
        <end position="201"/>
    </location>
</feature>
<evidence type="ECO:0000259" key="7">
    <source>
        <dbReference type="PROSITE" id="PS50928"/>
    </source>
</evidence>
<name>A0A401ZAP5_9CHLR</name>
<dbReference type="SUPFAM" id="SSF161098">
    <property type="entry name" value="MetI-like"/>
    <property type="match status" value="1"/>
</dbReference>
<gene>
    <name evidence="8" type="primary">opuB</name>
    <name evidence="8" type="ORF">KDAU_12050</name>
</gene>
<dbReference type="EMBL" id="BIFQ01000001">
    <property type="protein sequence ID" value="GCE03876.1"/>
    <property type="molecule type" value="Genomic_DNA"/>
</dbReference>
<dbReference type="OrthoDB" id="9801163at2"/>
<comment type="similarity">
    <text evidence="6">Belongs to the binding-protein-dependent transport system permease family.</text>
</comment>
<keyword evidence="4 6" id="KW-1133">Transmembrane helix</keyword>
<keyword evidence="3 6" id="KW-0812">Transmembrane</keyword>
<dbReference type="GO" id="GO:0031460">
    <property type="term" value="P:glycine betaine transport"/>
    <property type="evidence" value="ECO:0007669"/>
    <property type="project" value="TreeGrafter"/>
</dbReference>
<dbReference type="RefSeq" id="WP_126595100.1">
    <property type="nucleotide sequence ID" value="NZ_BIFQ01000001.1"/>
</dbReference>
<dbReference type="GO" id="GO:0055085">
    <property type="term" value="P:transmembrane transport"/>
    <property type="evidence" value="ECO:0007669"/>
    <property type="project" value="InterPro"/>
</dbReference>
<evidence type="ECO:0000256" key="2">
    <source>
        <dbReference type="ARBA" id="ARBA00022448"/>
    </source>
</evidence>
<evidence type="ECO:0000256" key="3">
    <source>
        <dbReference type="ARBA" id="ARBA00022692"/>
    </source>
</evidence>
<dbReference type="PANTHER" id="PTHR30177:SF4">
    <property type="entry name" value="OSMOPROTECTANT IMPORT PERMEASE PROTEIN OSMW"/>
    <property type="match status" value="1"/>
</dbReference>
<accession>A0A401ZAP5</accession>
<dbReference type="Gene3D" id="1.10.3720.10">
    <property type="entry name" value="MetI-like"/>
    <property type="match status" value="1"/>
</dbReference>
<protein>
    <submittedName>
        <fullName evidence="8">Choline ABC transporter permease</fullName>
    </submittedName>
</protein>
<keyword evidence="2 6" id="KW-0813">Transport</keyword>